<accession>A0A5B9QFJ2</accession>
<sequence length="276" mass="30145" precursor="true">MKNTSRWLLFLVVLLGCSVQSAAALTNQVVFFNGFLADTNPSTGLGILNSTLTMLGIPGYEGKLFEWTQRQQAYDWVQQYTSDRSTLVLVGHSFGGNSAFELADDFLKPAGLTVDLVIQLDPVAYQSGAIDMVPTNVDVGINYYQISTGLFEPQGEDFVAGATNINTEVLFNDTSITHTSIDNDPRLHALIGQNILDNLNQTSVDFDQDGDFDGADFLTWQRNPNVGSLSDWQANYGEVPISAASTAVPEPSTFVLLFMAANLTLLSRRHTCLRGM</sequence>
<reference evidence="2 3" key="1">
    <citation type="submission" date="2019-08" db="EMBL/GenBank/DDBJ databases">
        <title>Deep-cultivation of Planctomycetes and their phenomic and genomic characterization uncovers novel biology.</title>
        <authorList>
            <person name="Wiegand S."/>
            <person name="Jogler M."/>
            <person name="Boedeker C."/>
            <person name="Pinto D."/>
            <person name="Vollmers J."/>
            <person name="Rivas-Marin E."/>
            <person name="Kohn T."/>
            <person name="Peeters S.H."/>
            <person name="Heuer A."/>
            <person name="Rast P."/>
            <person name="Oberbeckmann S."/>
            <person name="Bunk B."/>
            <person name="Jeske O."/>
            <person name="Meyerdierks A."/>
            <person name="Storesund J.E."/>
            <person name="Kallscheuer N."/>
            <person name="Luecker S."/>
            <person name="Lage O.M."/>
            <person name="Pohl T."/>
            <person name="Merkel B.J."/>
            <person name="Hornburger P."/>
            <person name="Mueller R.-W."/>
            <person name="Bruemmer F."/>
            <person name="Labrenz M."/>
            <person name="Spormann A.M."/>
            <person name="Op den Camp H."/>
            <person name="Overmann J."/>
            <person name="Amann R."/>
            <person name="Jetten M.S.M."/>
            <person name="Mascher T."/>
            <person name="Medema M.H."/>
            <person name="Devos D.P."/>
            <person name="Kaster A.-K."/>
            <person name="Ovreas L."/>
            <person name="Rohde M."/>
            <person name="Galperin M.Y."/>
            <person name="Jogler C."/>
        </authorList>
    </citation>
    <scope>NUCLEOTIDE SEQUENCE [LARGE SCALE GENOMIC DNA]</scope>
    <source>
        <strain evidence="2 3">Pr1d</strain>
    </source>
</reference>
<dbReference type="KEGG" id="bgok:Pr1d_51750"/>
<dbReference type="NCBIfam" id="TIGR02595">
    <property type="entry name" value="PEP_CTERM"/>
    <property type="match status" value="1"/>
</dbReference>
<feature type="signal peptide" evidence="1">
    <location>
        <begin position="1"/>
        <end position="23"/>
    </location>
</feature>
<protein>
    <recommendedName>
        <fullName evidence="4">Alpha/beta hydrolase family protein</fullName>
    </recommendedName>
</protein>
<organism evidence="2 3">
    <name type="scientific">Bythopirellula goksoeyrii</name>
    <dbReference type="NCBI Taxonomy" id="1400387"/>
    <lineage>
        <taxon>Bacteria</taxon>
        <taxon>Pseudomonadati</taxon>
        <taxon>Planctomycetota</taxon>
        <taxon>Planctomycetia</taxon>
        <taxon>Pirellulales</taxon>
        <taxon>Lacipirellulaceae</taxon>
        <taxon>Bythopirellula</taxon>
    </lineage>
</organism>
<dbReference type="Pfam" id="PF07224">
    <property type="entry name" value="Chlorophyllase"/>
    <property type="match status" value="1"/>
</dbReference>
<dbReference type="PROSITE" id="PS51257">
    <property type="entry name" value="PROKAR_LIPOPROTEIN"/>
    <property type="match status" value="1"/>
</dbReference>
<evidence type="ECO:0000256" key="1">
    <source>
        <dbReference type="SAM" id="SignalP"/>
    </source>
</evidence>
<keyword evidence="3" id="KW-1185">Reference proteome</keyword>
<dbReference type="Proteomes" id="UP000323917">
    <property type="component" value="Chromosome"/>
</dbReference>
<dbReference type="AlphaFoldDB" id="A0A5B9QFJ2"/>
<evidence type="ECO:0008006" key="4">
    <source>
        <dbReference type="Google" id="ProtNLM"/>
    </source>
</evidence>
<dbReference type="EMBL" id="CP042913">
    <property type="protein sequence ID" value="QEG37827.1"/>
    <property type="molecule type" value="Genomic_DNA"/>
</dbReference>
<dbReference type="InterPro" id="IPR013424">
    <property type="entry name" value="Ice-binding_C"/>
</dbReference>
<dbReference type="RefSeq" id="WP_148076526.1">
    <property type="nucleotide sequence ID" value="NZ_CP042913.1"/>
</dbReference>
<dbReference type="Gene3D" id="3.40.50.1820">
    <property type="entry name" value="alpha/beta hydrolase"/>
    <property type="match status" value="1"/>
</dbReference>
<dbReference type="OrthoDB" id="265708at2"/>
<dbReference type="InterPro" id="IPR017395">
    <property type="entry name" value="Chlorophyllase-like"/>
</dbReference>
<gene>
    <name evidence="2" type="ORF">Pr1d_51750</name>
</gene>
<name>A0A5B9QFJ2_9BACT</name>
<dbReference type="InterPro" id="IPR029058">
    <property type="entry name" value="AB_hydrolase_fold"/>
</dbReference>
<evidence type="ECO:0000313" key="2">
    <source>
        <dbReference type="EMBL" id="QEG37827.1"/>
    </source>
</evidence>
<proteinExistence type="predicted"/>
<keyword evidence="1" id="KW-0732">Signal</keyword>
<dbReference type="SUPFAM" id="SSF53474">
    <property type="entry name" value="alpha/beta-Hydrolases"/>
    <property type="match status" value="1"/>
</dbReference>
<feature type="chain" id="PRO_5022954876" description="Alpha/beta hydrolase family protein" evidence="1">
    <location>
        <begin position="24"/>
        <end position="276"/>
    </location>
</feature>
<evidence type="ECO:0000313" key="3">
    <source>
        <dbReference type="Proteomes" id="UP000323917"/>
    </source>
</evidence>